<dbReference type="GO" id="GO:0005975">
    <property type="term" value="P:carbohydrate metabolic process"/>
    <property type="evidence" value="ECO:0007669"/>
    <property type="project" value="InterPro"/>
</dbReference>
<dbReference type="SUPFAM" id="SSF48208">
    <property type="entry name" value="Six-hairpin glycosidases"/>
    <property type="match status" value="1"/>
</dbReference>
<dbReference type="EMBL" id="ML995812">
    <property type="protein sequence ID" value="KAF2773072.1"/>
    <property type="molecule type" value="Genomic_DNA"/>
</dbReference>
<sequence>MSEFQHACRVAQDWRHEMPPWANAQPQPPPHLSEITQRAIDIYLLSKQPNGEMGGIGWWQTANGYTAITLHDLWAGTTHNYQTVADLVKQCERSHHNLINEFNDDTLWWALLCVHLYTLGGDRWFLDQARAIWRHIHTGRSVCGRKQITFQDHDMEGGCFWTTTPDEGQVNSISTGLYAELSARLALVDSSDPKAEKHPHLSKLQNLLTPHQPSSPNYLEAARCSLGWILRCRYRPDDGIVLDGIKLHQNEPVDWAFTYTTAVPIGTCALLYRATLHDEYLTLACHIAHRAMRNPSWVEPNGVLTEAGAYGKGNHDPGRNDDAVGFKSVLVRHLAILYEVVRGGGVQSEGAQRTAALIRTFVNLCFEALVERNTNGRGQYGPWWDGPFEMPTSHSQMAVLDVMAAVEVVNRV</sequence>
<evidence type="ECO:0000313" key="2">
    <source>
        <dbReference type="Proteomes" id="UP000799436"/>
    </source>
</evidence>
<dbReference type="InterPro" id="IPR005198">
    <property type="entry name" value="Glyco_hydro_76"/>
</dbReference>
<dbReference type="InterPro" id="IPR008928">
    <property type="entry name" value="6-hairpin_glycosidase_sf"/>
</dbReference>
<dbReference type="OrthoDB" id="9984024at2759"/>
<dbReference type="Proteomes" id="UP000799436">
    <property type="component" value="Unassembled WGS sequence"/>
</dbReference>
<dbReference type="Gene3D" id="1.50.10.20">
    <property type="match status" value="1"/>
</dbReference>
<keyword evidence="2" id="KW-1185">Reference proteome</keyword>
<organism evidence="1 2">
    <name type="scientific">Teratosphaeria nubilosa</name>
    <dbReference type="NCBI Taxonomy" id="161662"/>
    <lineage>
        <taxon>Eukaryota</taxon>
        <taxon>Fungi</taxon>
        <taxon>Dikarya</taxon>
        <taxon>Ascomycota</taxon>
        <taxon>Pezizomycotina</taxon>
        <taxon>Dothideomycetes</taxon>
        <taxon>Dothideomycetidae</taxon>
        <taxon>Mycosphaerellales</taxon>
        <taxon>Teratosphaeriaceae</taxon>
        <taxon>Teratosphaeria</taxon>
    </lineage>
</organism>
<dbReference type="InterPro" id="IPR053169">
    <property type="entry name" value="MUG_Protein"/>
</dbReference>
<evidence type="ECO:0008006" key="3">
    <source>
        <dbReference type="Google" id="ProtNLM"/>
    </source>
</evidence>
<reference evidence="1" key="1">
    <citation type="journal article" date="2020" name="Stud. Mycol.">
        <title>101 Dothideomycetes genomes: a test case for predicting lifestyles and emergence of pathogens.</title>
        <authorList>
            <person name="Haridas S."/>
            <person name="Albert R."/>
            <person name="Binder M."/>
            <person name="Bloem J."/>
            <person name="Labutti K."/>
            <person name="Salamov A."/>
            <person name="Andreopoulos B."/>
            <person name="Baker S."/>
            <person name="Barry K."/>
            <person name="Bills G."/>
            <person name="Bluhm B."/>
            <person name="Cannon C."/>
            <person name="Castanera R."/>
            <person name="Culley D."/>
            <person name="Daum C."/>
            <person name="Ezra D."/>
            <person name="Gonzalez J."/>
            <person name="Henrissat B."/>
            <person name="Kuo A."/>
            <person name="Liang C."/>
            <person name="Lipzen A."/>
            <person name="Lutzoni F."/>
            <person name="Magnuson J."/>
            <person name="Mondo S."/>
            <person name="Nolan M."/>
            <person name="Ohm R."/>
            <person name="Pangilinan J."/>
            <person name="Park H.-J."/>
            <person name="Ramirez L."/>
            <person name="Alfaro M."/>
            <person name="Sun H."/>
            <person name="Tritt A."/>
            <person name="Yoshinaga Y."/>
            <person name="Zwiers L.-H."/>
            <person name="Turgeon B."/>
            <person name="Goodwin S."/>
            <person name="Spatafora J."/>
            <person name="Crous P."/>
            <person name="Grigoriev I."/>
        </authorList>
    </citation>
    <scope>NUCLEOTIDE SEQUENCE</scope>
    <source>
        <strain evidence="1">CBS 116005</strain>
    </source>
</reference>
<dbReference type="AlphaFoldDB" id="A0A6G1LKI1"/>
<name>A0A6G1LKI1_9PEZI</name>
<protein>
    <recommendedName>
        <fullName evidence="3">Six-hairpin glycosidase</fullName>
    </recommendedName>
</protein>
<dbReference type="PANTHER" id="PTHR47791">
    <property type="entry name" value="MEIOTICALLY UP-REGULATED GENE 191 PROTEIN"/>
    <property type="match status" value="1"/>
</dbReference>
<dbReference type="Pfam" id="PF03663">
    <property type="entry name" value="Glyco_hydro_76"/>
    <property type="match status" value="2"/>
</dbReference>
<accession>A0A6G1LKI1</accession>
<evidence type="ECO:0000313" key="1">
    <source>
        <dbReference type="EMBL" id="KAF2773072.1"/>
    </source>
</evidence>
<gene>
    <name evidence="1" type="ORF">EJ03DRAFT_153056</name>
</gene>
<proteinExistence type="predicted"/>
<dbReference type="PANTHER" id="PTHR47791:SF3">
    <property type="entry name" value="MEIOTICALLY UP-REGULATED GENE 191 PROTEIN"/>
    <property type="match status" value="1"/>
</dbReference>